<organism evidence="1 2">
    <name type="scientific">Blyttiomyces helicus</name>
    <dbReference type="NCBI Taxonomy" id="388810"/>
    <lineage>
        <taxon>Eukaryota</taxon>
        <taxon>Fungi</taxon>
        <taxon>Fungi incertae sedis</taxon>
        <taxon>Chytridiomycota</taxon>
        <taxon>Chytridiomycota incertae sedis</taxon>
        <taxon>Chytridiomycetes</taxon>
        <taxon>Chytridiomycetes incertae sedis</taxon>
        <taxon>Blyttiomyces</taxon>
    </lineage>
</organism>
<feature type="non-terminal residue" evidence="1">
    <location>
        <position position="1"/>
    </location>
</feature>
<keyword evidence="2" id="KW-1185">Reference proteome</keyword>
<proteinExistence type="predicted"/>
<protein>
    <recommendedName>
        <fullName evidence="3">Transposase</fullName>
    </recommendedName>
</protein>
<accession>A0A4P9WLF6</accession>
<name>A0A4P9WLF6_9FUNG</name>
<feature type="non-terminal residue" evidence="1">
    <location>
        <position position="193"/>
    </location>
</feature>
<dbReference type="Proteomes" id="UP000269721">
    <property type="component" value="Unassembled WGS sequence"/>
</dbReference>
<gene>
    <name evidence="1" type="ORF">BDK51DRAFT_14585</name>
</gene>
<evidence type="ECO:0000313" key="1">
    <source>
        <dbReference type="EMBL" id="RKO93005.1"/>
    </source>
</evidence>
<dbReference type="OrthoDB" id="2133274at2759"/>
<sequence length="193" mass="23395">FRYTQDQRRKETKQKKYRNILQENKLETTIDDQNIVEWETALSHYNKKTLDFDKFKDYIKQKNIMNIALQVFYEKNIYRKLKLSSFINRKRSESKMLNNFCKLYGNPEETVIAFGDFEQYQQRKFKEPVKGKGFRTLFRKAGYKVYLVDEFRTSCRCSNCESDDGICKTFRECENPRPWRNGRILRHGLVKCK</sequence>
<evidence type="ECO:0008006" key="3">
    <source>
        <dbReference type="Google" id="ProtNLM"/>
    </source>
</evidence>
<reference evidence="2" key="1">
    <citation type="journal article" date="2018" name="Nat. Microbiol.">
        <title>Leveraging single-cell genomics to expand the fungal tree of life.</title>
        <authorList>
            <person name="Ahrendt S.R."/>
            <person name="Quandt C.A."/>
            <person name="Ciobanu D."/>
            <person name="Clum A."/>
            <person name="Salamov A."/>
            <person name="Andreopoulos B."/>
            <person name="Cheng J.F."/>
            <person name="Woyke T."/>
            <person name="Pelin A."/>
            <person name="Henrissat B."/>
            <person name="Reynolds N.K."/>
            <person name="Benny G.L."/>
            <person name="Smith M.E."/>
            <person name="James T.Y."/>
            <person name="Grigoriev I.V."/>
        </authorList>
    </citation>
    <scope>NUCLEOTIDE SEQUENCE [LARGE SCALE GENOMIC DNA]</scope>
</reference>
<dbReference type="AlphaFoldDB" id="A0A4P9WLF6"/>
<dbReference type="EMBL" id="KZ994411">
    <property type="protein sequence ID" value="RKO93005.1"/>
    <property type="molecule type" value="Genomic_DNA"/>
</dbReference>
<evidence type="ECO:0000313" key="2">
    <source>
        <dbReference type="Proteomes" id="UP000269721"/>
    </source>
</evidence>